<dbReference type="RefSeq" id="XP_018142073.1">
    <property type="nucleotide sequence ID" value="XM_018285100.1"/>
</dbReference>
<accession>A0A179FIA7</accession>
<keyword evidence="2" id="KW-1185">Reference proteome</keyword>
<dbReference type="STRING" id="1380566.A0A179FIA7"/>
<dbReference type="KEGG" id="pchm:VFPPC_05990"/>
<dbReference type="GeneID" id="28849094"/>
<reference evidence="1 2" key="1">
    <citation type="journal article" date="2016" name="PLoS Pathog.">
        <title>Biosynthesis of antibiotic leucinostatins in bio-control fungus Purpureocillium lilacinum and their inhibition on phytophthora revealed by genome mining.</title>
        <authorList>
            <person name="Wang G."/>
            <person name="Liu Z."/>
            <person name="Lin R."/>
            <person name="Li E."/>
            <person name="Mao Z."/>
            <person name="Ling J."/>
            <person name="Yang Y."/>
            <person name="Yin W.B."/>
            <person name="Xie B."/>
        </authorList>
    </citation>
    <scope>NUCLEOTIDE SEQUENCE [LARGE SCALE GENOMIC DNA]</scope>
    <source>
        <strain evidence="1">170</strain>
    </source>
</reference>
<sequence length="452" mass="51937">MNAEEFRQNVEDGQTPITSHDDVLRIAFIYSYDPFNKDGVFDDVEKLHKRGWSFGHGDMKFNRTLDVFYLAQIAAAIWRYSDQADGEFPQPDDFDAFYAQQHELLNQDAWRQYYSPDFIAQPTSARFYRLPNLQDLPDSSGELGKPRKKGVGHFTKLPRWAYNVTRTHWRQPTLSVTTISKIALSTLQQTILQLQKDCSTTQFQIQPYSKTQACFWLKYMDMDSSLDPVPMHVQKWNINAPYDFGVNVALGLYDMWAWEAHYSPELWASMSSANEPLLLEPDLDGTGKSEVSGCGWPESAGVVAEAWRSGWEPEVGSEEEIAFLAAVALKEAEGLVDMSSNLDYAVRSHMLLGVMRAAFVADRDDQVENLKKSMVQAGRLDDDTTAEQWIRQALIVMEPYARKLHGLWPDAEDDRTRLFRNILEENGQLFARWQFSPRLKEFAFKLKPRQIT</sequence>
<organism evidence="1 2">
    <name type="scientific">Pochonia chlamydosporia 170</name>
    <dbReference type="NCBI Taxonomy" id="1380566"/>
    <lineage>
        <taxon>Eukaryota</taxon>
        <taxon>Fungi</taxon>
        <taxon>Dikarya</taxon>
        <taxon>Ascomycota</taxon>
        <taxon>Pezizomycotina</taxon>
        <taxon>Sordariomycetes</taxon>
        <taxon>Hypocreomycetidae</taxon>
        <taxon>Hypocreales</taxon>
        <taxon>Clavicipitaceae</taxon>
        <taxon>Pochonia</taxon>
    </lineage>
</organism>
<protein>
    <submittedName>
        <fullName evidence="1">Rta1 domain-containing protein</fullName>
    </submittedName>
</protein>
<dbReference type="OrthoDB" id="427186at2759"/>
<dbReference type="Proteomes" id="UP000078397">
    <property type="component" value="Unassembled WGS sequence"/>
</dbReference>
<evidence type="ECO:0000313" key="1">
    <source>
        <dbReference type="EMBL" id="OAQ64759.1"/>
    </source>
</evidence>
<gene>
    <name evidence="1" type="ORF">VFPPC_05990</name>
</gene>
<comment type="caution">
    <text evidence="1">The sequence shown here is derived from an EMBL/GenBank/DDBJ whole genome shotgun (WGS) entry which is preliminary data.</text>
</comment>
<dbReference type="AlphaFoldDB" id="A0A179FIA7"/>
<name>A0A179FIA7_METCM</name>
<proteinExistence type="predicted"/>
<dbReference type="EMBL" id="LSBJ02000005">
    <property type="protein sequence ID" value="OAQ64759.1"/>
    <property type="molecule type" value="Genomic_DNA"/>
</dbReference>
<evidence type="ECO:0000313" key="2">
    <source>
        <dbReference type="Proteomes" id="UP000078397"/>
    </source>
</evidence>